<dbReference type="AlphaFoldDB" id="A0A5N3WN31"/>
<keyword evidence="3" id="KW-0813">Transport</keyword>
<dbReference type="GO" id="GO:0015741">
    <property type="term" value="P:fumarate transport"/>
    <property type="evidence" value="ECO:0007669"/>
    <property type="project" value="TreeGrafter"/>
</dbReference>
<evidence type="ECO:0000256" key="7">
    <source>
        <dbReference type="ARBA" id="ARBA00023136"/>
    </source>
</evidence>
<evidence type="ECO:0000256" key="4">
    <source>
        <dbReference type="ARBA" id="ARBA00022692"/>
    </source>
</evidence>
<name>A0A5N3WN31_MUNMU</name>
<feature type="transmembrane region" description="Helical" evidence="10">
    <location>
        <begin position="510"/>
        <end position="538"/>
    </location>
</feature>
<evidence type="ECO:0000313" key="11">
    <source>
        <dbReference type="EMBL" id="KAB0363202.1"/>
    </source>
</evidence>
<dbReference type="GO" id="GO:0015137">
    <property type="term" value="F:citrate transmembrane transporter activity"/>
    <property type="evidence" value="ECO:0007669"/>
    <property type="project" value="TreeGrafter"/>
</dbReference>
<feature type="transmembrane region" description="Helical" evidence="10">
    <location>
        <begin position="590"/>
        <end position="609"/>
    </location>
</feature>
<feature type="transmembrane region" description="Helical" evidence="10">
    <location>
        <begin position="271"/>
        <end position="291"/>
    </location>
</feature>
<keyword evidence="5 10" id="KW-1133">Transmembrane helix</keyword>
<dbReference type="EMBL" id="VCEA01000001">
    <property type="protein sequence ID" value="KAB0363202.1"/>
    <property type="molecule type" value="Genomic_DNA"/>
</dbReference>
<dbReference type="GO" id="GO:0017153">
    <property type="term" value="F:sodium:dicarboxylate symporter activity"/>
    <property type="evidence" value="ECO:0007669"/>
    <property type="project" value="TreeGrafter"/>
</dbReference>
<evidence type="ECO:0008006" key="13">
    <source>
        <dbReference type="Google" id="ProtNLM"/>
    </source>
</evidence>
<evidence type="ECO:0000256" key="2">
    <source>
        <dbReference type="ARBA" id="ARBA00006772"/>
    </source>
</evidence>
<evidence type="ECO:0000313" key="12">
    <source>
        <dbReference type="Proteomes" id="UP000326458"/>
    </source>
</evidence>
<feature type="region of interest" description="Disordered" evidence="9">
    <location>
        <begin position="201"/>
        <end position="260"/>
    </location>
</feature>
<evidence type="ECO:0000256" key="10">
    <source>
        <dbReference type="SAM" id="Phobius"/>
    </source>
</evidence>
<feature type="transmembrane region" description="Helical" evidence="10">
    <location>
        <begin position="374"/>
        <end position="393"/>
    </location>
</feature>
<comment type="similarity">
    <text evidence="2">Belongs to the SLC13A/DASS transporter (TC 2.A.47) family. NADC subfamily.</text>
</comment>
<feature type="transmembrane region" description="Helical" evidence="10">
    <location>
        <begin position="12"/>
        <end position="33"/>
    </location>
</feature>
<dbReference type="PANTHER" id="PTHR10283:SF109">
    <property type="entry name" value="NA(+)_CITRATE COTRANSPORTER"/>
    <property type="match status" value="1"/>
</dbReference>
<feature type="transmembrane region" description="Helical" evidence="10">
    <location>
        <begin position="311"/>
        <end position="336"/>
    </location>
</feature>
<keyword evidence="8" id="KW-0739">Sodium transport</keyword>
<sequence length="628" mass="68740">MASALSYVSKFKSFVILFLTPILLLPLIILMPAKFVRCAYIIIIMAVYWCTEVIPLAITALLPALLFPLFKILDSKQVSIQYMKDTNMLFLGGLIVAVAVEHWNLHKRIALRTLLWVGTKPAQLMLGFMGATAFLSMWISNTATTAMMVPIVEAVLQQMEATSAATEANLGTLELAEKGKAGELSGEPLARAGFSSGPAWPLGACADGGPSDSSSDSGEATEHHKPDTEEEQKRERAGSIHGGVPTTGNQATLEGPSARQQEVSRKNVCKALTLCICYSASIGGTATLTGTGPNVVLLGQMQELFPDSKDIVNFASWFGFAFPNMLIMLLLSWFWLRFIYMRFDLSWGCSLEKKSKEKSAQEVLWAEYRKLGPLSFAEINVLLCFFLLVGLWFTRDPGFMPGWVSIAWAEGKTKYASDATVAIFVTILLFIMPSQKPKFNFCSQTEEERKTPFYPPPLLNWKVAQEKVPWGIVLLLGGGFAVAKGCEASGLSEWMGKQMEPLHTVSPTAITLIMSSLIAVLTECTSNVATTTLFLPIFASMSRSIGLNPLYIMIPCTLSSSFAFMLPVATPPNAIVFSYGHLKVSDMMKTGLIMNVIGITCSFLAINTWGRVIFDLDQFPAWANVTAH</sequence>
<evidence type="ECO:0000256" key="6">
    <source>
        <dbReference type="ARBA" id="ARBA00023053"/>
    </source>
</evidence>
<keyword evidence="6" id="KW-0915">Sodium</keyword>
<feature type="transmembrane region" description="Helical" evidence="10">
    <location>
        <begin position="413"/>
        <end position="431"/>
    </location>
</feature>
<dbReference type="InterPro" id="IPR001898">
    <property type="entry name" value="SLC13A/DASS"/>
</dbReference>
<feature type="compositionally biased region" description="Basic and acidic residues" evidence="9">
    <location>
        <begin position="220"/>
        <end position="238"/>
    </location>
</feature>
<dbReference type="PROSITE" id="PS01271">
    <property type="entry name" value="NA_SULFATE"/>
    <property type="match status" value="1"/>
</dbReference>
<dbReference type="Proteomes" id="UP000326458">
    <property type="component" value="Unassembled WGS sequence"/>
</dbReference>
<gene>
    <name evidence="11" type="ORF">FD754_007358</name>
</gene>
<protein>
    <recommendedName>
        <fullName evidence="13">Citrate transporter-like domain-containing protein</fullName>
    </recommendedName>
</protein>
<keyword evidence="4 10" id="KW-0812">Transmembrane</keyword>
<dbReference type="InterPro" id="IPR031312">
    <property type="entry name" value="Na/sul_symport_CS"/>
</dbReference>
<feature type="transmembrane region" description="Helical" evidence="10">
    <location>
        <begin position="125"/>
        <end position="149"/>
    </location>
</feature>
<evidence type="ECO:0000256" key="8">
    <source>
        <dbReference type="ARBA" id="ARBA00023201"/>
    </source>
</evidence>
<organism evidence="11 12">
    <name type="scientific">Muntiacus muntjak</name>
    <name type="common">Barking deer</name>
    <name type="synonym">Indian muntjac</name>
    <dbReference type="NCBI Taxonomy" id="9888"/>
    <lineage>
        <taxon>Eukaryota</taxon>
        <taxon>Metazoa</taxon>
        <taxon>Chordata</taxon>
        <taxon>Craniata</taxon>
        <taxon>Vertebrata</taxon>
        <taxon>Euteleostomi</taxon>
        <taxon>Mammalia</taxon>
        <taxon>Eutheria</taxon>
        <taxon>Laurasiatheria</taxon>
        <taxon>Artiodactyla</taxon>
        <taxon>Ruminantia</taxon>
        <taxon>Pecora</taxon>
        <taxon>Cervidae</taxon>
        <taxon>Muntiacinae</taxon>
        <taxon>Muntiacus</taxon>
    </lineage>
</organism>
<dbReference type="GO" id="GO:0015729">
    <property type="term" value="P:oxaloacetate transport"/>
    <property type="evidence" value="ECO:0007669"/>
    <property type="project" value="TreeGrafter"/>
</dbReference>
<keyword evidence="8" id="KW-0406">Ion transport</keyword>
<accession>A0A5N3WN31</accession>
<keyword evidence="12" id="KW-1185">Reference proteome</keyword>
<comment type="caution">
    <text evidence="11">The sequence shown here is derived from an EMBL/GenBank/DDBJ whole genome shotgun (WGS) entry which is preliminary data.</text>
</comment>
<dbReference type="Pfam" id="PF00939">
    <property type="entry name" value="Na_sulph_symp"/>
    <property type="match status" value="1"/>
</dbReference>
<reference evidence="11 12" key="1">
    <citation type="submission" date="2019-06" db="EMBL/GenBank/DDBJ databases">
        <title>Discovery of a novel chromosome fission-fusion reversal in muntjac.</title>
        <authorList>
            <person name="Mudd A.B."/>
            <person name="Bredeson J.V."/>
            <person name="Baum R."/>
            <person name="Hockemeyer D."/>
            <person name="Rokhsar D.S."/>
        </authorList>
    </citation>
    <scope>NUCLEOTIDE SEQUENCE [LARGE SCALE GENOMIC DNA]</scope>
    <source>
        <strain evidence="11">UTSW_UCB_Mm</strain>
        <tissue evidence="11">Fibroblast cell line</tissue>
    </source>
</reference>
<feature type="transmembrane region" description="Helical" evidence="10">
    <location>
        <begin position="88"/>
        <end position="105"/>
    </location>
</feature>
<evidence type="ECO:0000256" key="9">
    <source>
        <dbReference type="SAM" id="MobiDB-lite"/>
    </source>
</evidence>
<proteinExistence type="inferred from homology"/>
<feature type="transmembrane region" description="Helical" evidence="10">
    <location>
        <begin position="550"/>
        <end position="570"/>
    </location>
</feature>
<evidence type="ECO:0000256" key="3">
    <source>
        <dbReference type="ARBA" id="ARBA00022448"/>
    </source>
</evidence>
<dbReference type="GO" id="GO:0005886">
    <property type="term" value="C:plasma membrane"/>
    <property type="evidence" value="ECO:0007669"/>
    <property type="project" value="TreeGrafter"/>
</dbReference>
<evidence type="ECO:0000256" key="1">
    <source>
        <dbReference type="ARBA" id="ARBA00004141"/>
    </source>
</evidence>
<feature type="compositionally biased region" description="Low complexity" evidence="9">
    <location>
        <begin position="207"/>
        <end position="218"/>
    </location>
</feature>
<dbReference type="GO" id="GO:0015141">
    <property type="term" value="F:succinate transmembrane transporter activity"/>
    <property type="evidence" value="ECO:0007669"/>
    <property type="project" value="TreeGrafter"/>
</dbReference>
<evidence type="ECO:0000256" key="5">
    <source>
        <dbReference type="ARBA" id="ARBA00022989"/>
    </source>
</evidence>
<feature type="transmembrane region" description="Helical" evidence="10">
    <location>
        <begin position="39"/>
        <end position="67"/>
    </location>
</feature>
<dbReference type="CDD" id="cd01115">
    <property type="entry name" value="SLC13_permease"/>
    <property type="match status" value="1"/>
</dbReference>
<dbReference type="PANTHER" id="PTHR10283">
    <property type="entry name" value="SOLUTE CARRIER FAMILY 13 MEMBER"/>
    <property type="match status" value="1"/>
</dbReference>
<keyword evidence="7 10" id="KW-0472">Membrane</keyword>
<comment type="subcellular location">
    <subcellularLocation>
        <location evidence="1">Membrane</location>
        <topology evidence="1">Multi-pass membrane protein</topology>
    </subcellularLocation>
</comment>